<dbReference type="InterPro" id="IPR047057">
    <property type="entry name" value="MerR_fam"/>
</dbReference>
<dbReference type="PANTHER" id="PTHR30204:SF95">
    <property type="entry name" value="HTH-TYPE TRANSCRIPTIONAL REGULATOR CUER"/>
    <property type="match status" value="1"/>
</dbReference>
<dbReference type="InterPro" id="IPR009061">
    <property type="entry name" value="DNA-bd_dom_put_sf"/>
</dbReference>
<organism evidence="3 4">
    <name type="scientific">Priestia taiwanensis</name>
    <dbReference type="NCBI Taxonomy" id="1347902"/>
    <lineage>
        <taxon>Bacteria</taxon>
        <taxon>Bacillati</taxon>
        <taxon>Bacillota</taxon>
        <taxon>Bacilli</taxon>
        <taxon>Bacillales</taxon>
        <taxon>Bacillaceae</taxon>
        <taxon>Priestia</taxon>
    </lineage>
</organism>
<sequence>MYRIGELAELANVTKRTIDYYTKLGLLQAERSPSNYRYYTEDVLADLRYIEECKKSHIPLEEIKEKIQCRKECVGEEDLYNKAEHVEALMRQLHNELSEIMPVLEKINQERQRVISNKLTPQSKTLVQSLLQFMLDKK</sequence>
<keyword evidence="1" id="KW-0238">DNA-binding</keyword>
<evidence type="ECO:0000256" key="1">
    <source>
        <dbReference type="ARBA" id="ARBA00023125"/>
    </source>
</evidence>
<feature type="domain" description="HTH merR-type" evidence="2">
    <location>
        <begin position="1"/>
        <end position="69"/>
    </location>
</feature>
<evidence type="ECO:0000313" key="4">
    <source>
        <dbReference type="Proteomes" id="UP000605259"/>
    </source>
</evidence>
<dbReference type="SUPFAM" id="SSF46955">
    <property type="entry name" value="Putative DNA-binding domain"/>
    <property type="match status" value="1"/>
</dbReference>
<dbReference type="Gene3D" id="1.10.1660.10">
    <property type="match status" value="1"/>
</dbReference>
<dbReference type="Proteomes" id="UP000605259">
    <property type="component" value="Unassembled WGS sequence"/>
</dbReference>
<reference evidence="3" key="1">
    <citation type="journal article" date="2014" name="Int. J. Syst. Evol. Microbiol.">
        <title>Complete genome sequence of Corynebacterium casei LMG S-19264T (=DSM 44701T), isolated from a smear-ripened cheese.</title>
        <authorList>
            <consortium name="US DOE Joint Genome Institute (JGI-PGF)"/>
            <person name="Walter F."/>
            <person name="Albersmeier A."/>
            <person name="Kalinowski J."/>
            <person name="Ruckert C."/>
        </authorList>
    </citation>
    <scope>NUCLEOTIDE SEQUENCE</scope>
    <source>
        <strain evidence="3">CGMCC 1.12698</strain>
    </source>
</reference>
<keyword evidence="4" id="KW-1185">Reference proteome</keyword>
<dbReference type="PANTHER" id="PTHR30204">
    <property type="entry name" value="REDOX-CYCLING DRUG-SENSING TRANSCRIPTIONAL ACTIVATOR SOXR"/>
    <property type="match status" value="1"/>
</dbReference>
<dbReference type="AlphaFoldDB" id="A0A917AYD5"/>
<gene>
    <name evidence="3" type="ORF">GCM10007140_33130</name>
</gene>
<accession>A0A917AYD5</accession>
<dbReference type="InterPro" id="IPR000551">
    <property type="entry name" value="MerR-type_HTH_dom"/>
</dbReference>
<evidence type="ECO:0000313" key="3">
    <source>
        <dbReference type="EMBL" id="GGE80971.1"/>
    </source>
</evidence>
<protein>
    <submittedName>
        <fullName evidence="3">MerR family transcriptional regulator</fullName>
    </submittedName>
</protein>
<dbReference type="Pfam" id="PF13411">
    <property type="entry name" value="MerR_1"/>
    <property type="match status" value="1"/>
</dbReference>
<name>A0A917AYD5_9BACI</name>
<dbReference type="PROSITE" id="PS50937">
    <property type="entry name" value="HTH_MERR_2"/>
    <property type="match status" value="1"/>
</dbReference>
<dbReference type="GO" id="GO:0003677">
    <property type="term" value="F:DNA binding"/>
    <property type="evidence" value="ECO:0007669"/>
    <property type="project" value="UniProtKB-KW"/>
</dbReference>
<dbReference type="EMBL" id="BMFK01000004">
    <property type="protein sequence ID" value="GGE80971.1"/>
    <property type="molecule type" value="Genomic_DNA"/>
</dbReference>
<reference evidence="3" key="2">
    <citation type="submission" date="2020-09" db="EMBL/GenBank/DDBJ databases">
        <authorList>
            <person name="Sun Q."/>
            <person name="Zhou Y."/>
        </authorList>
    </citation>
    <scope>NUCLEOTIDE SEQUENCE</scope>
    <source>
        <strain evidence="3">CGMCC 1.12698</strain>
    </source>
</reference>
<evidence type="ECO:0000259" key="2">
    <source>
        <dbReference type="PROSITE" id="PS50937"/>
    </source>
</evidence>
<comment type="caution">
    <text evidence="3">The sequence shown here is derived from an EMBL/GenBank/DDBJ whole genome shotgun (WGS) entry which is preliminary data.</text>
</comment>
<dbReference type="SMART" id="SM00422">
    <property type="entry name" value="HTH_MERR"/>
    <property type="match status" value="1"/>
</dbReference>
<proteinExistence type="predicted"/>
<dbReference type="GO" id="GO:0003700">
    <property type="term" value="F:DNA-binding transcription factor activity"/>
    <property type="evidence" value="ECO:0007669"/>
    <property type="project" value="InterPro"/>
</dbReference>
<dbReference type="RefSeq" id="WP_188389604.1">
    <property type="nucleotide sequence ID" value="NZ_BMFK01000004.1"/>
</dbReference>